<proteinExistence type="predicted"/>
<keyword evidence="2" id="KW-0472">Membrane</keyword>
<evidence type="ECO:0000256" key="2">
    <source>
        <dbReference type="SAM" id="Phobius"/>
    </source>
</evidence>
<dbReference type="Proteomes" id="UP000321412">
    <property type="component" value="Unassembled WGS sequence"/>
</dbReference>
<evidence type="ECO:0000256" key="1">
    <source>
        <dbReference type="SAM" id="MobiDB-lite"/>
    </source>
</evidence>
<feature type="transmembrane region" description="Helical" evidence="2">
    <location>
        <begin position="604"/>
        <end position="637"/>
    </location>
</feature>
<feature type="compositionally biased region" description="Low complexity" evidence="1">
    <location>
        <begin position="520"/>
        <end position="531"/>
    </location>
</feature>
<accession>A0A5C6XCL0</accession>
<feature type="compositionally biased region" description="Polar residues" evidence="1">
    <location>
        <begin position="349"/>
        <end position="363"/>
    </location>
</feature>
<gene>
    <name evidence="3" type="ORF">FRC98_04630</name>
</gene>
<feature type="compositionally biased region" description="Basic and acidic residues" evidence="1">
    <location>
        <begin position="256"/>
        <end position="266"/>
    </location>
</feature>
<feature type="region of interest" description="Disordered" evidence="1">
    <location>
        <begin position="181"/>
        <end position="208"/>
    </location>
</feature>
<name>A0A5C6XCL0_9DELT</name>
<evidence type="ECO:0000313" key="3">
    <source>
        <dbReference type="EMBL" id="TXD38188.1"/>
    </source>
</evidence>
<keyword evidence="4" id="KW-1185">Reference proteome</keyword>
<feature type="transmembrane region" description="Helical" evidence="2">
    <location>
        <begin position="671"/>
        <end position="693"/>
    </location>
</feature>
<evidence type="ECO:0000313" key="4">
    <source>
        <dbReference type="Proteomes" id="UP000321412"/>
    </source>
</evidence>
<feature type="compositionally biased region" description="Low complexity" evidence="1">
    <location>
        <begin position="484"/>
        <end position="495"/>
    </location>
</feature>
<keyword evidence="2" id="KW-0812">Transmembrane</keyword>
<feature type="transmembrane region" description="Helical" evidence="2">
    <location>
        <begin position="644"/>
        <end position="665"/>
    </location>
</feature>
<dbReference type="AlphaFoldDB" id="A0A5C6XCL0"/>
<dbReference type="EMBL" id="VOSM01000002">
    <property type="protein sequence ID" value="TXD38188.1"/>
    <property type="molecule type" value="Genomic_DNA"/>
</dbReference>
<feature type="region of interest" description="Disordered" evidence="1">
    <location>
        <begin position="256"/>
        <end position="568"/>
    </location>
</feature>
<organism evidence="3 4">
    <name type="scientific">Lujinxingia vulgaris</name>
    <dbReference type="NCBI Taxonomy" id="2600176"/>
    <lineage>
        <taxon>Bacteria</taxon>
        <taxon>Deltaproteobacteria</taxon>
        <taxon>Bradymonadales</taxon>
        <taxon>Lujinxingiaceae</taxon>
        <taxon>Lujinxingia</taxon>
    </lineage>
</organism>
<feature type="compositionally biased region" description="Basic and acidic residues" evidence="1">
    <location>
        <begin position="196"/>
        <end position="207"/>
    </location>
</feature>
<feature type="compositionally biased region" description="Basic and acidic residues" evidence="1">
    <location>
        <begin position="307"/>
        <end position="322"/>
    </location>
</feature>
<comment type="caution">
    <text evidence="3">The sequence shown here is derived from an EMBL/GenBank/DDBJ whole genome shotgun (WGS) entry which is preliminary data.</text>
</comment>
<reference evidence="3 4" key="1">
    <citation type="submission" date="2019-08" db="EMBL/GenBank/DDBJ databases">
        <title>Bradymonadales sp. TMQ4.</title>
        <authorList>
            <person name="Liang Q."/>
        </authorList>
    </citation>
    <scope>NUCLEOTIDE SEQUENCE [LARGE SCALE GENOMIC DNA]</scope>
    <source>
        <strain evidence="3 4">TMQ4</strain>
    </source>
</reference>
<feature type="compositionally biased region" description="Low complexity" evidence="1">
    <location>
        <begin position="377"/>
        <end position="395"/>
    </location>
</feature>
<sequence length="699" mass="70030">MKICPSCNARVQPQAASCPGCGKAFEERAPRQTMMGIPAVFDEESEAAIQEGRTAAAPRSTLFGLPAITGAESGEEHEARTAMVSAHDLPFQHATEAGGEDDSTRQVDAAKLRQAFEAQKVDPRATAFGMPSPVGPGAPNREPRPTPVAPAQPSEEDQVMSAWGLGEESSEGLATQVLSATDFANPDTGGGSMSVDKSEGARGDGGRLHTLMGMSLEEESDIMAGGGAMRVGGVQSDADDAPTQAMSVAQLKAGAEKLGKGASLRDRLKKSVQKAERTPLPTPSDLRADDLRTDVMPGKLSVPGPGEVRENPFKRSANRDTPRSGVYKVARRGREGGAEGGGMAEDSGVLSTTGTYQVGNATSEPLREQPFGDGEGPRTAFPTSSAPPSAARPAPGLTQPDADTDVGDPSLAQAAGPNPWQRSSTGPRFGIKLPEPGEAAAAPTIEEVPEPGLEALEPVAPQQVAPVEESLPEVQPVQPAPQRTAAPFAEATPAPGLESPVGGANFGATPAPGALGSQPFGASASGANFGGTPAPGAGSAQPFGAPSPGSGVLHQPAQQSAPMATHQAAPVVPQATAASGATGGAEALVATLQKVCGVMAGVTLVAATALGVVGGGALTALTLVPAVMGVLAILLPFLPISRGVASAGFALVSLATLGAVVASALGGSAALALFVQFGGGLLAGFAAAFPLVLKLVKPS</sequence>
<keyword evidence="2" id="KW-1133">Transmembrane helix</keyword>
<dbReference type="RefSeq" id="WP_146980130.1">
    <property type="nucleotide sequence ID" value="NZ_VOSM01000002.1"/>
</dbReference>
<feature type="region of interest" description="Disordered" evidence="1">
    <location>
        <begin position="117"/>
        <end position="156"/>
    </location>
</feature>
<dbReference type="OrthoDB" id="5489831at2"/>
<protein>
    <submittedName>
        <fullName evidence="3">Uncharacterized protein</fullName>
    </submittedName>
</protein>